<feature type="transmembrane region" description="Helical" evidence="1">
    <location>
        <begin position="108"/>
        <end position="128"/>
    </location>
</feature>
<evidence type="ECO:0000259" key="2">
    <source>
        <dbReference type="Pfam" id="PF07786"/>
    </source>
</evidence>
<keyword evidence="4" id="KW-1185">Reference proteome</keyword>
<dbReference type="RefSeq" id="WP_130968938.1">
    <property type="nucleotide sequence ID" value="NZ_SIXI01000006.1"/>
</dbReference>
<keyword evidence="1" id="KW-0812">Transmembrane</keyword>
<feature type="transmembrane region" description="Helical" evidence="1">
    <location>
        <begin position="182"/>
        <end position="203"/>
    </location>
</feature>
<feature type="transmembrane region" description="Helical" evidence="1">
    <location>
        <begin position="140"/>
        <end position="162"/>
    </location>
</feature>
<sequence>MHFSPSTPRFDRLDALRGAALLWMAAFHFCFDLAHARVVAWNFYADPFWLHQRTAILSLFLLCAGAGQAIATWQGQSWPRFWKRWAQVAACAALVSAGSALMFPNSWIYFGVLHGMAVMLILARLLALAWMKRGQRNADLLVLLGLGTVCLALPHGVQHPWFDLRWPSVLGLVTRKPITEDYVPLLPWFGVMCTGLAATAWVLKHRTGWLASRFQAGASVSASGSAPAPWRLLTLLGQWSLTFYMLHQPVMIGLLEGALMIWRKTP</sequence>
<dbReference type="AlphaFoldDB" id="A0A4Q9GVX6"/>
<keyword evidence="1" id="KW-1133">Transmembrane helix</keyword>
<keyword evidence="1" id="KW-0472">Membrane</keyword>
<reference evidence="3 4" key="1">
    <citation type="submission" date="2019-02" db="EMBL/GenBank/DDBJ databases">
        <title>Aquabacterium sp. strain KMB7.</title>
        <authorList>
            <person name="Chen W.-M."/>
        </authorList>
    </citation>
    <scope>NUCLEOTIDE SEQUENCE [LARGE SCALE GENOMIC DNA]</scope>
    <source>
        <strain evidence="3 4">KMB7</strain>
    </source>
</reference>
<feature type="transmembrane region" description="Helical" evidence="1">
    <location>
        <begin position="21"/>
        <end position="43"/>
    </location>
</feature>
<dbReference type="Proteomes" id="UP000292120">
    <property type="component" value="Unassembled WGS sequence"/>
</dbReference>
<feature type="domain" description="Heparan-alpha-glucosaminide N-acetyltransferase catalytic" evidence="2">
    <location>
        <begin position="9"/>
        <end position="249"/>
    </location>
</feature>
<name>A0A4Q9GVX6_9BURK</name>
<dbReference type="OrthoDB" id="9807591at2"/>
<feature type="transmembrane region" description="Helical" evidence="1">
    <location>
        <begin position="55"/>
        <end position="73"/>
    </location>
</feature>
<comment type="caution">
    <text evidence="3">The sequence shown here is derived from an EMBL/GenBank/DDBJ whole genome shotgun (WGS) entry which is preliminary data.</text>
</comment>
<gene>
    <name evidence="3" type="ORF">EYS42_14660</name>
</gene>
<dbReference type="EMBL" id="SIXI01000006">
    <property type="protein sequence ID" value="TBO28847.1"/>
    <property type="molecule type" value="Genomic_DNA"/>
</dbReference>
<organism evidence="3 4">
    <name type="scientific">Aquabacterium lacunae</name>
    <dbReference type="NCBI Taxonomy" id="2528630"/>
    <lineage>
        <taxon>Bacteria</taxon>
        <taxon>Pseudomonadati</taxon>
        <taxon>Pseudomonadota</taxon>
        <taxon>Betaproteobacteria</taxon>
        <taxon>Burkholderiales</taxon>
        <taxon>Aquabacterium</taxon>
    </lineage>
</organism>
<accession>A0A4Q9GVX6</accession>
<evidence type="ECO:0000313" key="4">
    <source>
        <dbReference type="Proteomes" id="UP000292120"/>
    </source>
</evidence>
<proteinExistence type="predicted"/>
<dbReference type="InterPro" id="IPR012429">
    <property type="entry name" value="HGSNAT_cat"/>
</dbReference>
<dbReference type="Pfam" id="PF07786">
    <property type="entry name" value="HGSNAT_cat"/>
    <property type="match status" value="1"/>
</dbReference>
<evidence type="ECO:0000313" key="3">
    <source>
        <dbReference type="EMBL" id="TBO28847.1"/>
    </source>
</evidence>
<evidence type="ECO:0000256" key="1">
    <source>
        <dbReference type="SAM" id="Phobius"/>
    </source>
</evidence>
<protein>
    <submittedName>
        <fullName evidence="3">DUF1624 domain-containing protein</fullName>
    </submittedName>
</protein>